<dbReference type="InterPro" id="IPR027417">
    <property type="entry name" value="P-loop_NTPase"/>
</dbReference>
<dbReference type="GO" id="GO:0140359">
    <property type="term" value="F:ABC-type transporter activity"/>
    <property type="evidence" value="ECO:0007669"/>
    <property type="project" value="InterPro"/>
</dbReference>
<comment type="subcellular location">
    <subcellularLocation>
        <location evidence="1">Membrane</location>
        <topology evidence="1">Multi-pass membrane protein</topology>
    </subcellularLocation>
</comment>
<reference evidence="11" key="1">
    <citation type="submission" date="2022-11" db="UniProtKB">
        <authorList>
            <consortium name="WormBaseParasite"/>
        </authorList>
    </citation>
    <scope>IDENTIFICATION</scope>
</reference>
<dbReference type="Pfam" id="PF00005">
    <property type="entry name" value="ABC_tran"/>
    <property type="match status" value="1"/>
</dbReference>
<evidence type="ECO:0000259" key="9">
    <source>
        <dbReference type="PROSITE" id="PS50893"/>
    </source>
</evidence>
<name>A0A914DQT4_9BILA</name>
<keyword evidence="3" id="KW-0813">Transport</keyword>
<dbReference type="AlphaFoldDB" id="A0A914DQT4"/>
<sequence length="382" mass="43091">MELSWHGVYVKPKHKNESGNIFSRIKNFAHQKIGEKKSEIHREHILQNAYGVAQPGEILALMGASGAGKTTLLNYLTQRNIHDVEASGTIRINGEVVKKQLLRKVSAYVQQEDLFIGSMTVLEHLRFMAVLRMGRTHKKNERERRVRMVMADLGLTGAANTVIGVFGKRGLSGGERKRLAFASEIMTSPPLLFCDEPTSGLDSFLAKQVVQVLKTLARRKGMTIVFTIHQPSSQVFEMFDKVLFMAEGRVAFLGDISQATEMWNKWGEPVPEQFNPADHFISSLAMQIGKEKKSLVRINKYCDEFAQSELGKSYMNEAGNGFRRGSFSSSLSSGSEEMLAKAKNSQRYKATWFQQYTALTKRSLISILREPMLLKVRIFQTF</sequence>
<dbReference type="InterPro" id="IPR050352">
    <property type="entry name" value="ABCG_transporters"/>
</dbReference>
<evidence type="ECO:0000313" key="10">
    <source>
        <dbReference type="Proteomes" id="UP000887540"/>
    </source>
</evidence>
<dbReference type="GO" id="GO:0005886">
    <property type="term" value="C:plasma membrane"/>
    <property type="evidence" value="ECO:0007669"/>
    <property type="project" value="TreeGrafter"/>
</dbReference>
<dbReference type="SUPFAM" id="SSF52540">
    <property type="entry name" value="P-loop containing nucleoside triphosphate hydrolases"/>
    <property type="match status" value="1"/>
</dbReference>
<dbReference type="SMART" id="SM00382">
    <property type="entry name" value="AAA"/>
    <property type="match status" value="1"/>
</dbReference>
<evidence type="ECO:0000256" key="6">
    <source>
        <dbReference type="ARBA" id="ARBA00022840"/>
    </source>
</evidence>
<dbReference type="InterPro" id="IPR043926">
    <property type="entry name" value="ABCG_dom"/>
</dbReference>
<dbReference type="InterPro" id="IPR017871">
    <property type="entry name" value="ABC_transporter-like_CS"/>
</dbReference>
<dbReference type="InterPro" id="IPR003593">
    <property type="entry name" value="AAA+_ATPase"/>
</dbReference>
<keyword evidence="8" id="KW-0472">Membrane</keyword>
<dbReference type="InterPro" id="IPR003439">
    <property type="entry name" value="ABC_transporter-like_ATP-bd"/>
</dbReference>
<keyword evidence="10" id="KW-1185">Reference proteome</keyword>
<evidence type="ECO:0000256" key="2">
    <source>
        <dbReference type="ARBA" id="ARBA00005814"/>
    </source>
</evidence>
<accession>A0A914DQT4</accession>
<dbReference type="Gene3D" id="3.40.50.300">
    <property type="entry name" value="P-loop containing nucleotide triphosphate hydrolases"/>
    <property type="match status" value="1"/>
</dbReference>
<dbReference type="PROSITE" id="PS00211">
    <property type="entry name" value="ABC_TRANSPORTER_1"/>
    <property type="match status" value="1"/>
</dbReference>
<dbReference type="WBParaSite" id="ACRNAN_scaffold3531.g23466.t1">
    <property type="protein sequence ID" value="ACRNAN_scaffold3531.g23466.t1"/>
    <property type="gene ID" value="ACRNAN_scaffold3531.g23466"/>
</dbReference>
<evidence type="ECO:0000256" key="5">
    <source>
        <dbReference type="ARBA" id="ARBA00022741"/>
    </source>
</evidence>
<dbReference type="PANTHER" id="PTHR48041">
    <property type="entry name" value="ABC TRANSPORTER G FAMILY MEMBER 28"/>
    <property type="match status" value="1"/>
</dbReference>
<dbReference type="GO" id="GO:0005524">
    <property type="term" value="F:ATP binding"/>
    <property type="evidence" value="ECO:0007669"/>
    <property type="project" value="UniProtKB-KW"/>
</dbReference>
<dbReference type="Proteomes" id="UP000887540">
    <property type="component" value="Unplaced"/>
</dbReference>
<feature type="domain" description="ABC transporter" evidence="9">
    <location>
        <begin position="23"/>
        <end position="272"/>
    </location>
</feature>
<evidence type="ECO:0000256" key="7">
    <source>
        <dbReference type="ARBA" id="ARBA00022989"/>
    </source>
</evidence>
<comment type="similarity">
    <text evidence="2">Belongs to the ABC transporter superfamily. ABCG family. Eye pigment precursor importer (TC 3.A.1.204) subfamily.</text>
</comment>
<keyword evidence="6" id="KW-0067">ATP-binding</keyword>
<protein>
    <submittedName>
        <fullName evidence="11">ABC transporter domain-containing protein</fullName>
    </submittedName>
</protein>
<proteinExistence type="inferred from homology"/>
<dbReference type="GO" id="GO:0016887">
    <property type="term" value="F:ATP hydrolysis activity"/>
    <property type="evidence" value="ECO:0007669"/>
    <property type="project" value="InterPro"/>
</dbReference>
<evidence type="ECO:0000256" key="8">
    <source>
        <dbReference type="ARBA" id="ARBA00023136"/>
    </source>
</evidence>
<keyword evidence="4" id="KW-0812">Transmembrane</keyword>
<keyword evidence="7" id="KW-1133">Transmembrane helix</keyword>
<evidence type="ECO:0000313" key="11">
    <source>
        <dbReference type="WBParaSite" id="ACRNAN_scaffold3531.g23466.t1"/>
    </source>
</evidence>
<dbReference type="PANTHER" id="PTHR48041:SF139">
    <property type="entry name" value="PROTEIN SCARLET"/>
    <property type="match status" value="1"/>
</dbReference>
<evidence type="ECO:0000256" key="4">
    <source>
        <dbReference type="ARBA" id="ARBA00022692"/>
    </source>
</evidence>
<dbReference type="PROSITE" id="PS50893">
    <property type="entry name" value="ABC_TRANSPORTER_2"/>
    <property type="match status" value="1"/>
</dbReference>
<organism evidence="10 11">
    <name type="scientific">Acrobeloides nanus</name>
    <dbReference type="NCBI Taxonomy" id="290746"/>
    <lineage>
        <taxon>Eukaryota</taxon>
        <taxon>Metazoa</taxon>
        <taxon>Ecdysozoa</taxon>
        <taxon>Nematoda</taxon>
        <taxon>Chromadorea</taxon>
        <taxon>Rhabditida</taxon>
        <taxon>Tylenchina</taxon>
        <taxon>Cephalobomorpha</taxon>
        <taxon>Cephaloboidea</taxon>
        <taxon>Cephalobidae</taxon>
        <taxon>Acrobeloides</taxon>
    </lineage>
</organism>
<dbReference type="Pfam" id="PF19055">
    <property type="entry name" value="ABC2_membrane_7"/>
    <property type="match status" value="1"/>
</dbReference>
<evidence type="ECO:0000256" key="3">
    <source>
        <dbReference type="ARBA" id="ARBA00022448"/>
    </source>
</evidence>
<evidence type="ECO:0000256" key="1">
    <source>
        <dbReference type="ARBA" id="ARBA00004141"/>
    </source>
</evidence>
<keyword evidence="5" id="KW-0547">Nucleotide-binding</keyword>